<dbReference type="OMA" id="WGRVNIY"/>
<dbReference type="RefSeq" id="XP_011387790.1">
    <property type="nucleotide sequence ID" value="XM_011389488.1"/>
</dbReference>
<dbReference type="AlphaFoldDB" id="A0A0D1CWC7"/>
<dbReference type="VEuPathDB" id="FungiDB:UMAG_01851"/>
<keyword evidence="5" id="KW-1185">Reference proteome</keyword>
<protein>
    <recommendedName>
        <fullName evidence="3">Yeast cell wall synthesis Kre9/Knh1-like N-terminal domain-containing protein</fullName>
    </recommendedName>
</protein>
<evidence type="ECO:0000259" key="3">
    <source>
        <dbReference type="Pfam" id="PF10342"/>
    </source>
</evidence>
<dbReference type="STRING" id="237631.A0A0D1CWC7"/>
<organism evidence="4 5">
    <name type="scientific">Mycosarcoma maydis</name>
    <name type="common">Corn smut fungus</name>
    <name type="synonym">Ustilago maydis</name>
    <dbReference type="NCBI Taxonomy" id="5270"/>
    <lineage>
        <taxon>Eukaryota</taxon>
        <taxon>Fungi</taxon>
        <taxon>Dikarya</taxon>
        <taxon>Basidiomycota</taxon>
        <taxon>Ustilaginomycotina</taxon>
        <taxon>Ustilaginomycetes</taxon>
        <taxon>Ustilaginales</taxon>
        <taxon>Ustilaginaceae</taxon>
        <taxon>Mycosarcoma</taxon>
    </lineage>
</organism>
<dbReference type="Proteomes" id="UP000000561">
    <property type="component" value="Chromosome 3"/>
</dbReference>
<dbReference type="Pfam" id="PF10342">
    <property type="entry name" value="Kre9_KNH"/>
    <property type="match status" value="1"/>
</dbReference>
<feature type="signal peptide" evidence="2">
    <location>
        <begin position="1"/>
        <end position="22"/>
    </location>
</feature>
<name>A0A0D1CWC7_MYCMD</name>
<dbReference type="InParanoid" id="A0A0D1CWC7"/>
<proteinExistence type="predicted"/>
<dbReference type="PANTHER" id="PTHR28154">
    <property type="entry name" value="CELL WALL SYNTHESIS PROTEIN KNH1-RELATED"/>
    <property type="match status" value="1"/>
</dbReference>
<dbReference type="GO" id="GO:0042546">
    <property type="term" value="P:cell wall biogenesis"/>
    <property type="evidence" value="ECO:0007669"/>
    <property type="project" value="InterPro"/>
</dbReference>
<evidence type="ECO:0000256" key="2">
    <source>
        <dbReference type="SAM" id="SignalP"/>
    </source>
</evidence>
<feature type="chain" id="PRO_5002228744" description="Yeast cell wall synthesis Kre9/Knh1-like N-terminal domain-containing protein" evidence="2">
    <location>
        <begin position="23"/>
        <end position="232"/>
    </location>
</feature>
<dbReference type="KEGG" id="uma:UMAG_01851"/>
<evidence type="ECO:0000256" key="1">
    <source>
        <dbReference type="ARBA" id="ARBA00022729"/>
    </source>
</evidence>
<reference evidence="4 5" key="1">
    <citation type="journal article" date="2006" name="Nature">
        <title>Insights from the genome of the biotrophic fungal plant pathogen Ustilago maydis.</title>
        <authorList>
            <person name="Kamper J."/>
            <person name="Kahmann R."/>
            <person name="Bolker M."/>
            <person name="Ma L.J."/>
            <person name="Brefort T."/>
            <person name="Saville B.J."/>
            <person name="Banuett F."/>
            <person name="Kronstad J.W."/>
            <person name="Gold S.E."/>
            <person name="Muller O."/>
            <person name="Perlin M.H."/>
            <person name="Wosten H.A."/>
            <person name="de Vries R."/>
            <person name="Ruiz-Herrera J."/>
            <person name="Reynaga-Pena C.G."/>
            <person name="Snetselaar K."/>
            <person name="McCann M."/>
            <person name="Perez-Martin J."/>
            <person name="Feldbrugge M."/>
            <person name="Basse C.W."/>
            <person name="Steinberg G."/>
            <person name="Ibeas J.I."/>
            <person name="Holloman W."/>
            <person name="Guzman P."/>
            <person name="Farman M."/>
            <person name="Stajich J.E."/>
            <person name="Sentandreu R."/>
            <person name="Gonzalez-Prieto J.M."/>
            <person name="Kennell J.C."/>
            <person name="Molina L."/>
            <person name="Schirawski J."/>
            <person name="Mendoza-Mendoza A."/>
            <person name="Greilinger D."/>
            <person name="Munch K."/>
            <person name="Rossel N."/>
            <person name="Scherer M."/>
            <person name="Vranes M."/>
            <person name="Ladendorf O."/>
            <person name="Vincon V."/>
            <person name="Fuchs U."/>
            <person name="Sandrock B."/>
            <person name="Meng S."/>
            <person name="Ho E.C."/>
            <person name="Cahill M.J."/>
            <person name="Boyce K.J."/>
            <person name="Klose J."/>
            <person name="Klosterman S.J."/>
            <person name="Deelstra H.J."/>
            <person name="Ortiz-Castellanos L."/>
            <person name="Li W."/>
            <person name="Sanchez-Alonso P."/>
            <person name="Schreier P.H."/>
            <person name="Hauser-Hahn I."/>
            <person name="Vaupel M."/>
            <person name="Koopmann E."/>
            <person name="Friedrich G."/>
            <person name="Voss H."/>
            <person name="Schluter T."/>
            <person name="Margolis J."/>
            <person name="Platt D."/>
            <person name="Swimmer C."/>
            <person name="Gnirke A."/>
            <person name="Chen F."/>
            <person name="Vysotskaia V."/>
            <person name="Mannhaupt G."/>
            <person name="Guldener U."/>
            <person name="Munsterkotter M."/>
            <person name="Haase D."/>
            <person name="Oesterheld M."/>
            <person name="Mewes H.W."/>
            <person name="Mauceli E.W."/>
            <person name="DeCaprio D."/>
            <person name="Wade C.M."/>
            <person name="Butler J."/>
            <person name="Young S."/>
            <person name="Jaffe D.B."/>
            <person name="Calvo S."/>
            <person name="Nusbaum C."/>
            <person name="Galagan J."/>
            <person name="Birren B.W."/>
        </authorList>
    </citation>
    <scope>NUCLEOTIDE SEQUENCE [LARGE SCALE GENOMIC DNA]</scope>
    <source>
        <strain evidence="5">DSM 14603 / FGSC 9021 / UM521</strain>
    </source>
</reference>
<dbReference type="eggNOG" id="ENOG502S9A1">
    <property type="taxonomic scope" value="Eukaryota"/>
</dbReference>
<keyword evidence="1 2" id="KW-0732">Signal</keyword>
<dbReference type="GO" id="GO:0006078">
    <property type="term" value="P:(1-&gt;6)-beta-D-glucan biosynthetic process"/>
    <property type="evidence" value="ECO:0007669"/>
    <property type="project" value="InterPro"/>
</dbReference>
<feature type="domain" description="Yeast cell wall synthesis Kre9/Knh1-like N-terminal" evidence="3">
    <location>
        <begin position="31"/>
        <end position="128"/>
    </location>
</feature>
<dbReference type="InterPro" id="IPR045328">
    <property type="entry name" value="Kre9/Knh1"/>
</dbReference>
<evidence type="ECO:0000313" key="5">
    <source>
        <dbReference type="Proteomes" id="UP000000561"/>
    </source>
</evidence>
<dbReference type="EMBL" id="CM003142">
    <property type="protein sequence ID" value="KIS70693.1"/>
    <property type="molecule type" value="Genomic_DNA"/>
</dbReference>
<dbReference type="GeneID" id="23562736"/>
<sequence>MVSVKITTLAVLALAAADTVISTIVVTKPVQSTTGHGGKRLNIEWNDDGKTPTRRDWGRVNIYLATGSRDVQYKLQTLATNVSYNAGEGRYQISPTVGPTGGYYFLRFEGTNTTTNSIPAMAFSARFRLEDMTGNFNSTIMSTIQGGSGTGQLTTTVASATSSASTPNFFGASSSTQSALAATTTPATGSGSAASSQSTTVKSSSSDASAANKMAGFLSALVGAAAVGAALL</sequence>
<accession>A0A0D1CWC7</accession>
<gene>
    <name evidence="4" type="ORF">UMAG_01851</name>
</gene>
<dbReference type="OrthoDB" id="2432613at2759"/>
<dbReference type="InterPro" id="IPR018466">
    <property type="entry name" value="Kre9/Knh1-like_N"/>
</dbReference>
<evidence type="ECO:0000313" key="4">
    <source>
        <dbReference type="EMBL" id="KIS70693.1"/>
    </source>
</evidence>
<dbReference type="PANTHER" id="PTHR28154:SF1">
    <property type="entry name" value="CELL WALL SYNTHESIS PROTEIN KNH1-RELATED"/>
    <property type="match status" value="1"/>
</dbReference>